<dbReference type="CDD" id="cd23992">
    <property type="entry name" value="PBP_GOBP"/>
    <property type="match status" value="1"/>
</dbReference>
<dbReference type="AlphaFoldDB" id="A0A0L7K2L8"/>
<evidence type="ECO:0000313" key="1">
    <source>
        <dbReference type="EMBL" id="KOB52085.1"/>
    </source>
</evidence>
<accession>A0A0L7K2L8</accession>
<gene>
    <name evidence="1" type="ORF">OBRU01_26552</name>
</gene>
<dbReference type="GO" id="GO:0042048">
    <property type="term" value="P:olfactory behavior"/>
    <property type="evidence" value="ECO:0007669"/>
    <property type="project" value="TreeGrafter"/>
</dbReference>
<dbReference type="EMBL" id="JTDY01013851">
    <property type="protein sequence ID" value="KOB52085.1"/>
    <property type="molecule type" value="Genomic_DNA"/>
</dbReference>
<sequence length="96" mass="10895">MFVLEQVDPIGQGTFVEEKDIKCYIACIMKMANTFKNGKVNYEAAMKQADMLLPDEIKEPAKEAITASDAHKDICDSAFFMTKCIYNHNPSVFYFP</sequence>
<organism evidence="1 2">
    <name type="scientific">Operophtera brumata</name>
    <name type="common">Winter moth</name>
    <name type="synonym">Phalaena brumata</name>
    <dbReference type="NCBI Taxonomy" id="104452"/>
    <lineage>
        <taxon>Eukaryota</taxon>
        <taxon>Metazoa</taxon>
        <taxon>Ecdysozoa</taxon>
        <taxon>Arthropoda</taxon>
        <taxon>Hexapoda</taxon>
        <taxon>Insecta</taxon>
        <taxon>Pterygota</taxon>
        <taxon>Neoptera</taxon>
        <taxon>Endopterygota</taxon>
        <taxon>Lepidoptera</taxon>
        <taxon>Glossata</taxon>
        <taxon>Ditrysia</taxon>
        <taxon>Geometroidea</taxon>
        <taxon>Geometridae</taxon>
        <taxon>Larentiinae</taxon>
        <taxon>Operophtera</taxon>
    </lineage>
</organism>
<name>A0A0L7K2L8_OPEBR</name>
<protein>
    <submittedName>
        <fullName evidence="1">Oderant binding protein 5</fullName>
    </submittedName>
</protein>
<dbReference type="GO" id="GO:0007608">
    <property type="term" value="P:sensory perception of smell"/>
    <property type="evidence" value="ECO:0007669"/>
    <property type="project" value="TreeGrafter"/>
</dbReference>
<reference evidence="1 2" key="1">
    <citation type="journal article" date="2015" name="Genome Biol. Evol.">
        <title>The genome of winter moth (Operophtera brumata) provides a genomic perspective on sexual dimorphism and phenology.</title>
        <authorList>
            <person name="Derks M.F."/>
            <person name="Smit S."/>
            <person name="Salis L."/>
            <person name="Schijlen E."/>
            <person name="Bossers A."/>
            <person name="Mateman C."/>
            <person name="Pijl A.S."/>
            <person name="de Ridder D."/>
            <person name="Groenen M.A."/>
            <person name="Visser M.E."/>
            <person name="Megens H.J."/>
        </authorList>
    </citation>
    <scope>NUCLEOTIDE SEQUENCE [LARGE SCALE GENOMIC DNA]</scope>
    <source>
        <strain evidence="1">WM2013NL</strain>
        <tissue evidence="1">Head and thorax</tissue>
    </source>
</reference>
<dbReference type="GO" id="GO:0005549">
    <property type="term" value="F:odorant binding"/>
    <property type="evidence" value="ECO:0007669"/>
    <property type="project" value="InterPro"/>
</dbReference>
<dbReference type="Proteomes" id="UP000037510">
    <property type="component" value="Unassembled WGS sequence"/>
</dbReference>
<dbReference type="PANTHER" id="PTHR21364:SF1">
    <property type="entry name" value="GENERAL ODORANT-BINDING PROTEIN LUSH"/>
    <property type="match status" value="1"/>
</dbReference>
<dbReference type="PANTHER" id="PTHR21364">
    <property type="entry name" value="GENERAL ODORANT-BINDING PROTEIN 19A"/>
    <property type="match status" value="1"/>
</dbReference>
<dbReference type="InterPro" id="IPR006170">
    <property type="entry name" value="PBP/GOBP"/>
</dbReference>
<dbReference type="SUPFAM" id="SSF47565">
    <property type="entry name" value="Insect pheromone/odorant-binding proteins"/>
    <property type="match status" value="1"/>
</dbReference>
<dbReference type="GO" id="GO:0035275">
    <property type="term" value="F:dibutyl phthalate binding"/>
    <property type="evidence" value="ECO:0007669"/>
    <property type="project" value="TreeGrafter"/>
</dbReference>
<dbReference type="Pfam" id="PF01395">
    <property type="entry name" value="PBP_GOBP"/>
    <property type="match status" value="1"/>
</dbReference>
<dbReference type="GO" id="GO:0005576">
    <property type="term" value="C:extracellular region"/>
    <property type="evidence" value="ECO:0007669"/>
    <property type="project" value="TreeGrafter"/>
</dbReference>
<proteinExistence type="predicted"/>
<evidence type="ECO:0000313" key="2">
    <source>
        <dbReference type="Proteomes" id="UP000037510"/>
    </source>
</evidence>
<comment type="caution">
    <text evidence="1">The sequence shown here is derived from an EMBL/GenBank/DDBJ whole genome shotgun (WGS) entry which is preliminary data.</text>
</comment>
<dbReference type="Gene3D" id="1.10.238.20">
    <property type="entry name" value="Pheromone/general odorant binding protein domain"/>
    <property type="match status" value="1"/>
</dbReference>
<dbReference type="InterPro" id="IPR036728">
    <property type="entry name" value="PBP_GOBP_sf"/>
</dbReference>
<keyword evidence="2" id="KW-1185">Reference proteome</keyword>